<dbReference type="PANTHER" id="PTHR43674">
    <property type="entry name" value="NITRILASE C965.09-RELATED"/>
    <property type="match status" value="1"/>
</dbReference>
<organism evidence="3 4">
    <name type="scientific">Longimonas halophila</name>
    <dbReference type="NCBI Taxonomy" id="1469170"/>
    <lineage>
        <taxon>Bacteria</taxon>
        <taxon>Pseudomonadati</taxon>
        <taxon>Rhodothermota</taxon>
        <taxon>Rhodothermia</taxon>
        <taxon>Rhodothermales</taxon>
        <taxon>Salisaetaceae</taxon>
        <taxon>Longimonas</taxon>
    </lineage>
</organism>
<gene>
    <name evidence="3" type="ORF">CRI93_04935</name>
</gene>
<dbReference type="Proteomes" id="UP000221024">
    <property type="component" value="Unassembled WGS sequence"/>
</dbReference>
<dbReference type="Pfam" id="PF00795">
    <property type="entry name" value="CN_hydrolase"/>
    <property type="match status" value="1"/>
</dbReference>
<proteinExistence type="predicted"/>
<dbReference type="InterPro" id="IPR003010">
    <property type="entry name" value="C-N_Hydrolase"/>
</dbReference>
<comment type="caution">
    <text evidence="3">The sequence shown here is derived from an EMBL/GenBank/DDBJ whole genome shotgun (WGS) entry which is preliminary data.</text>
</comment>
<protein>
    <submittedName>
        <fullName evidence="3">Carbon-nitrogen hydrolase</fullName>
    </submittedName>
</protein>
<dbReference type="InterPro" id="IPR036526">
    <property type="entry name" value="C-N_Hydrolase_sf"/>
</dbReference>
<dbReference type="PROSITE" id="PS50263">
    <property type="entry name" value="CN_HYDROLASE"/>
    <property type="match status" value="1"/>
</dbReference>
<dbReference type="GO" id="GO:0016811">
    <property type="term" value="F:hydrolase activity, acting on carbon-nitrogen (but not peptide) bonds, in linear amides"/>
    <property type="evidence" value="ECO:0007669"/>
    <property type="project" value="TreeGrafter"/>
</dbReference>
<dbReference type="RefSeq" id="WP_098061574.1">
    <property type="nucleotide sequence ID" value="NZ_PDEP01000003.1"/>
</dbReference>
<dbReference type="EMBL" id="PDEP01000003">
    <property type="protein sequence ID" value="PEN08536.1"/>
    <property type="molecule type" value="Genomic_DNA"/>
</dbReference>
<dbReference type="InterPro" id="IPR050345">
    <property type="entry name" value="Aliph_Amidase/BUP"/>
</dbReference>
<evidence type="ECO:0000256" key="1">
    <source>
        <dbReference type="ARBA" id="ARBA00022801"/>
    </source>
</evidence>
<dbReference type="AlphaFoldDB" id="A0A2H3NNR3"/>
<keyword evidence="4" id="KW-1185">Reference proteome</keyword>
<name>A0A2H3NNR3_9BACT</name>
<dbReference type="Gene3D" id="3.60.110.10">
    <property type="entry name" value="Carbon-nitrogen hydrolase"/>
    <property type="match status" value="1"/>
</dbReference>
<dbReference type="OrthoDB" id="9811121at2"/>
<evidence type="ECO:0000313" key="3">
    <source>
        <dbReference type="EMBL" id="PEN08536.1"/>
    </source>
</evidence>
<dbReference type="SUPFAM" id="SSF56317">
    <property type="entry name" value="Carbon-nitrogen hydrolase"/>
    <property type="match status" value="1"/>
</dbReference>
<feature type="domain" description="CN hydrolase" evidence="2">
    <location>
        <begin position="1"/>
        <end position="246"/>
    </location>
</feature>
<accession>A0A2H3NNR3</accession>
<dbReference type="PANTHER" id="PTHR43674:SF2">
    <property type="entry name" value="BETA-UREIDOPROPIONASE"/>
    <property type="match status" value="1"/>
</dbReference>
<keyword evidence="1 3" id="KW-0378">Hydrolase</keyword>
<sequence>MHLALVQQHATTDLDDNLKRGLRALDAAADAGADCVVYPELAFTPFYPQHRAGSDAHDKAEPIPGPTTEAFQDAAARRGVVVVLNLYERDGNRAFDTSPVIDADGTLLGMTRMMHITDYDGFYEQGYYAPGDTGALVYDTAAGQIGVAICYDRHYPEYLRALALGGADLVVVPQAGAEGEWPDGLFEAELRVGAFQNGYFMALANRVGEEDVLTFDGGSFVTDPFGQLIDQAPRGEDAILHAHIDLDRCTKAPARRLFLKDRRPDQYAHGAVAPKSKQTET</sequence>
<reference evidence="3 4" key="1">
    <citation type="submission" date="2017-10" db="EMBL/GenBank/DDBJ databases">
        <title>Draft genome of Longimonas halophila.</title>
        <authorList>
            <person name="Goh K.M."/>
            <person name="Shamsir M.S."/>
            <person name="Lim S.W."/>
        </authorList>
    </citation>
    <scope>NUCLEOTIDE SEQUENCE [LARGE SCALE GENOMIC DNA]</scope>
    <source>
        <strain evidence="3 4">KCTC 42399</strain>
    </source>
</reference>
<evidence type="ECO:0000313" key="4">
    <source>
        <dbReference type="Proteomes" id="UP000221024"/>
    </source>
</evidence>
<evidence type="ECO:0000259" key="2">
    <source>
        <dbReference type="PROSITE" id="PS50263"/>
    </source>
</evidence>